<sequence>MQVTNRTTRRYITPPVKNQTGNRSNSKKHSNTPTVSHISPKKIVDIPVPKSDEPSTLKKLVDRFRYEEPEARPERDSKSFDFWWLHDELKTNYTNTEDNDEVKSNIPEFIEIFPSTDIDQDLNKRASLLLNQTFSAQSSDIGHVSSTGIGSTPSTTLTATTATSIFQPVVYEKPARPMFTRNLDSNFNFVNNDGDDDILYQWRLRRRLEQAHNDEPITFPTRINNRTNVSPACLMLPSVPIEISTVLPRRTPSPPVTKPLSPKREAQQSTITTIETEHVKQLVTTPIPIRQYSEAATQTIQDACIQTSLTIENHLSASTGISNEIDLRPTRDNDHQSSIWHRPPPRSKCEITRTSSPSPVKRHHHHHHHHQKSMINSSNIVQSSQDSTLTQVTSIVIHDSNNNNNNNNTANHGSIKNNTSIATMDDFHEQRQDNDDDDDGHIDYLNDEILNILIRKRDELLVAFREIEQNLGQSKF</sequence>
<dbReference type="EMBL" id="CAJNYU010003219">
    <property type="protein sequence ID" value="CAF3650689.1"/>
    <property type="molecule type" value="Genomic_DNA"/>
</dbReference>
<gene>
    <name evidence="2" type="ORF">FME351_LOCUS24480</name>
    <name evidence="3" type="ORF">TSG867_LOCUS2402</name>
</gene>
<proteinExistence type="predicted"/>
<dbReference type="PANTHER" id="PTHR22045">
    <property type="entry name" value="PROLINE AND SERINE-RICH PROTEIN 3"/>
    <property type="match status" value="1"/>
</dbReference>
<protein>
    <submittedName>
        <fullName evidence="2">Uncharacterized protein</fullName>
    </submittedName>
</protein>
<dbReference type="PANTHER" id="PTHR22045:SF6">
    <property type="entry name" value="PROLINE AND SERINE-RICH PROTEIN 3"/>
    <property type="match status" value="1"/>
</dbReference>
<dbReference type="EMBL" id="CAJOBQ010000063">
    <property type="protein sequence ID" value="CAF4239828.1"/>
    <property type="molecule type" value="Genomic_DNA"/>
</dbReference>
<feature type="region of interest" description="Disordered" evidence="1">
    <location>
        <begin position="247"/>
        <end position="266"/>
    </location>
</feature>
<reference evidence="2" key="1">
    <citation type="submission" date="2021-02" db="EMBL/GenBank/DDBJ databases">
        <authorList>
            <person name="Nowell W R."/>
        </authorList>
    </citation>
    <scope>NUCLEOTIDE SEQUENCE</scope>
</reference>
<evidence type="ECO:0000256" key="1">
    <source>
        <dbReference type="SAM" id="MobiDB-lite"/>
    </source>
</evidence>
<evidence type="ECO:0000313" key="4">
    <source>
        <dbReference type="Proteomes" id="UP000663869"/>
    </source>
</evidence>
<dbReference type="Proteomes" id="UP000663862">
    <property type="component" value="Unassembled WGS sequence"/>
</dbReference>
<comment type="caution">
    <text evidence="2">The sequence shown here is derived from an EMBL/GenBank/DDBJ whole genome shotgun (WGS) entry which is preliminary data.</text>
</comment>
<dbReference type="Proteomes" id="UP000663869">
    <property type="component" value="Unassembled WGS sequence"/>
</dbReference>
<evidence type="ECO:0000313" key="2">
    <source>
        <dbReference type="EMBL" id="CAF3650689.1"/>
    </source>
</evidence>
<name>A0A818R261_9BILA</name>
<accession>A0A818R261</accession>
<dbReference type="AlphaFoldDB" id="A0A818R261"/>
<feature type="compositionally biased region" description="Basic residues" evidence="1">
    <location>
        <begin position="360"/>
        <end position="372"/>
    </location>
</feature>
<feature type="compositionally biased region" description="Polar residues" evidence="1">
    <location>
        <begin position="373"/>
        <end position="387"/>
    </location>
</feature>
<feature type="region of interest" description="Disordered" evidence="1">
    <location>
        <begin position="1"/>
        <end position="37"/>
    </location>
</feature>
<dbReference type="InterPro" id="IPR037646">
    <property type="entry name" value="PROSER3"/>
</dbReference>
<feature type="compositionally biased region" description="Basic and acidic residues" evidence="1">
    <location>
        <begin position="325"/>
        <end position="335"/>
    </location>
</feature>
<feature type="region of interest" description="Disordered" evidence="1">
    <location>
        <begin position="398"/>
        <end position="417"/>
    </location>
</feature>
<organism evidence="2 4">
    <name type="scientific">Rotaria socialis</name>
    <dbReference type="NCBI Taxonomy" id="392032"/>
    <lineage>
        <taxon>Eukaryota</taxon>
        <taxon>Metazoa</taxon>
        <taxon>Spiralia</taxon>
        <taxon>Gnathifera</taxon>
        <taxon>Rotifera</taxon>
        <taxon>Eurotatoria</taxon>
        <taxon>Bdelloidea</taxon>
        <taxon>Philodinida</taxon>
        <taxon>Philodinidae</taxon>
        <taxon>Rotaria</taxon>
    </lineage>
</organism>
<feature type="region of interest" description="Disordered" evidence="1">
    <location>
        <begin position="325"/>
        <end position="387"/>
    </location>
</feature>
<evidence type="ECO:0000313" key="3">
    <source>
        <dbReference type="EMBL" id="CAF4239828.1"/>
    </source>
</evidence>